<dbReference type="EMBL" id="BEHT01000005">
    <property type="protein sequence ID" value="GBC98031.1"/>
    <property type="molecule type" value="Genomic_DNA"/>
</dbReference>
<reference evidence="2" key="1">
    <citation type="submission" date="2017-09" db="EMBL/GenBank/DDBJ databases">
        <title>Metaegenomics of thermophilic ammonia-oxidizing enrichment culture.</title>
        <authorList>
            <person name="Kato S."/>
            <person name="Suzuki K."/>
        </authorList>
    </citation>
    <scope>NUCLEOTIDE SEQUENCE [LARGE SCALE GENOMIC DNA]</scope>
</reference>
<name>A0A2H5XA12_9BACT</name>
<evidence type="ECO:0000313" key="1">
    <source>
        <dbReference type="EMBL" id="GBC98031.1"/>
    </source>
</evidence>
<evidence type="ECO:0000313" key="2">
    <source>
        <dbReference type="Proteomes" id="UP000236173"/>
    </source>
</evidence>
<comment type="caution">
    <text evidence="1">The sequence shown here is derived from an EMBL/GenBank/DDBJ whole genome shotgun (WGS) entry which is preliminary data.</text>
</comment>
<dbReference type="AlphaFoldDB" id="A0A2H5XA12"/>
<proteinExistence type="predicted"/>
<protein>
    <submittedName>
        <fullName evidence="1">Uncharacterized protein</fullName>
    </submittedName>
</protein>
<organism evidence="1 2">
    <name type="scientific">Candidatus Fervidibacter japonicus</name>
    <dbReference type="NCBI Taxonomy" id="2035412"/>
    <lineage>
        <taxon>Bacteria</taxon>
        <taxon>Candidatus Fervidibacterota</taxon>
        <taxon>Candidatus Fervidibacter</taxon>
    </lineage>
</organism>
<sequence>MEAAIGVVVPKCNGRATLRAFDFVPFVGTLYFWRR</sequence>
<gene>
    <name evidence="1" type="ORF">HRbin17_00526</name>
</gene>
<accession>A0A2H5XA12</accession>
<dbReference type="Proteomes" id="UP000236173">
    <property type="component" value="Unassembled WGS sequence"/>
</dbReference>